<evidence type="ECO:0000313" key="6">
    <source>
        <dbReference type="Proteomes" id="UP000319499"/>
    </source>
</evidence>
<protein>
    <submittedName>
        <fullName evidence="5">Oxygen-insensitive NAD(P)H nitroreductase</fullName>
    </submittedName>
</protein>
<keyword evidence="3" id="KW-0560">Oxidoreductase</keyword>
<evidence type="ECO:0000256" key="1">
    <source>
        <dbReference type="ARBA" id="ARBA00007118"/>
    </source>
</evidence>
<dbReference type="OrthoDB" id="9809288at2"/>
<evidence type="ECO:0000256" key="3">
    <source>
        <dbReference type="ARBA" id="ARBA00023002"/>
    </source>
</evidence>
<dbReference type="CDD" id="cd02149">
    <property type="entry name" value="NfsB-like"/>
    <property type="match status" value="1"/>
</dbReference>
<dbReference type="RefSeq" id="WP_146291408.1">
    <property type="nucleotide sequence ID" value="NZ_SELH01000011.1"/>
</dbReference>
<dbReference type="GO" id="GO:0016491">
    <property type="term" value="F:oxidoreductase activity"/>
    <property type="evidence" value="ECO:0007669"/>
    <property type="project" value="UniProtKB-KW"/>
</dbReference>
<dbReference type="SUPFAM" id="SSF55469">
    <property type="entry name" value="FMN-dependent nitroreductase-like"/>
    <property type="match status" value="1"/>
</dbReference>
<organism evidence="5 6">
    <name type="scientific">Apibacter muscae</name>
    <dbReference type="NCBI Taxonomy" id="2509004"/>
    <lineage>
        <taxon>Bacteria</taxon>
        <taxon>Pseudomonadati</taxon>
        <taxon>Bacteroidota</taxon>
        <taxon>Flavobacteriia</taxon>
        <taxon>Flavobacteriales</taxon>
        <taxon>Weeksellaceae</taxon>
        <taxon>Apibacter</taxon>
    </lineage>
</organism>
<evidence type="ECO:0000256" key="2">
    <source>
        <dbReference type="ARBA" id="ARBA00022857"/>
    </source>
</evidence>
<dbReference type="Proteomes" id="UP000319499">
    <property type="component" value="Unassembled WGS sequence"/>
</dbReference>
<dbReference type="InterPro" id="IPR033878">
    <property type="entry name" value="NfsB-like"/>
</dbReference>
<dbReference type="Pfam" id="PF00881">
    <property type="entry name" value="Nitroreductase"/>
    <property type="match status" value="1"/>
</dbReference>
<keyword evidence="6" id="KW-1185">Reference proteome</keyword>
<dbReference type="Gene3D" id="3.40.109.10">
    <property type="entry name" value="NADH Oxidase"/>
    <property type="match status" value="1"/>
</dbReference>
<dbReference type="InterPro" id="IPR000415">
    <property type="entry name" value="Nitroreductase-like"/>
</dbReference>
<evidence type="ECO:0000259" key="4">
    <source>
        <dbReference type="Pfam" id="PF00881"/>
    </source>
</evidence>
<dbReference type="AlphaFoldDB" id="A0A563DLM1"/>
<reference evidence="5 6" key="1">
    <citation type="submission" date="2019-02" db="EMBL/GenBank/DDBJ databases">
        <title>Apibacter muscae sp. nov.: a novel member of the house fly microbiota.</title>
        <authorList>
            <person name="Park R."/>
        </authorList>
    </citation>
    <scope>NUCLEOTIDE SEQUENCE [LARGE SCALE GENOMIC DNA]</scope>
    <source>
        <strain evidence="5 6">AL1</strain>
    </source>
</reference>
<proteinExistence type="inferred from homology"/>
<comment type="similarity">
    <text evidence="1">Belongs to the nitroreductase family.</text>
</comment>
<dbReference type="InterPro" id="IPR029479">
    <property type="entry name" value="Nitroreductase"/>
</dbReference>
<gene>
    <name evidence="5" type="ORF">ETU09_01495</name>
</gene>
<keyword evidence="2" id="KW-0521">NADP</keyword>
<dbReference type="EMBL" id="SELH01000011">
    <property type="protein sequence ID" value="TWP30704.1"/>
    <property type="molecule type" value="Genomic_DNA"/>
</dbReference>
<dbReference type="NCBIfam" id="NF008275">
    <property type="entry name" value="PRK11053.1"/>
    <property type="match status" value="1"/>
</dbReference>
<comment type="caution">
    <text evidence="5">The sequence shown here is derived from an EMBL/GenBank/DDBJ whole genome shotgun (WGS) entry which is preliminary data.</text>
</comment>
<dbReference type="PANTHER" id="PTHR43673:SF10">
    <property type="entry name" value="NADH DEHYDROGENASE_NAD(P)H NITROREDUCTASE XCC3605-RELATED"/>
    <property type="match status" value="1"/>
</dbReference>
<sequence length="214" mass="24623">MDIAEISKKRFTTKHYNKEKKISTQDIQKLYEVLKNAPSSVNSQPWHFIIVESDEAKKRILPAILEFNHARIEGASQVVIFCAKLGFSEERFQELIEQEDNDRRFSSEELKKQNDEGRRYFVGLNNTSEEKLVNWESKQIYIALGQLLLAAASLKIDSTPIEGFIPEKLDEILNLKEKGLTSVVIASLGYHDENDYNASLPKSRLPEDKLFTFL</sequence>
<dbReference type="PANTHER" id="PTHR43673">
    <property type="entry name" value="NAD(P)H NITROREDUCTASE YDGI-RELATED"/>
    <property type="match status" value="1"/>
</dbReference>
<name>A0A563DLM1_9FLAO</name>
<evidence type="ECO:0000313" key="5">
    <source>
        <dbReference type="EMBL" id="TWP30704.1"/>
    </source>
</evidence>
<accession>A0A563DLM1</accession>
<feature type="domain" description="Nitroreductase" evidence="4">
    <location>
        <begin position="8"/>
        <end position="190"/>
    </location>
</feature>